<comment type="caution">
    <text evidence="1">The sequence shown here is derived from an EMBL/GenBank/DDBJ whole genome shotgun (WGS) entry which is preliminary data.</text>
</comment>
<reference evidence="1 2" key="1">
    <citation type="submission" date="2017-09" db="EMBL/GenBank/DDBJ databases">
        <title>Bacterial strain isolated from the female urinary microbiota.</title>
        <authorList>
            <person name="Thomas-White K."/>
            <person name="Kumar N."/>
            <person name="Forster S."/>
            <person name="Putonti C."/>
            <person name="Lawley T."/>
            <person name="Wolfe A.J."/>
        </authorList>
    </citation>
    <scope>NUCLEOTIDE SEQUENCE [LARGE SCALE GENOMIC DNA]</scope>
    <source>
        <strain evidence="1 2">UMB0834</strain>
    </source>
</reference>
<evidence type="ECO:0000313" key="2">
    <source>
        <dbReference type="Proteomes" id="UP000235748"/>
    </source>
</evidence>
<gene>
    <name evidence="1" type="ORF">CJ235_02150</name>
</gene>
<dbReference type="NCBIfam" id="TIGR01537">
    <property type="entry name" value="portal_HK97"/>
    <property type="match status" value="1"/>
</dbReference>
<dbReference type="InterPro" id="IPR006427">
    <property type="entry name" value="Portal_HK97"/>
</dbReference>
<name>A0A2K4DJR3_9STAP</name>
<accession>A0A2K4DJR3</accession>
<evidence type="ECO:0000313" key="1">
    <source>
        <dbReference type="EMBL" id="PMC20495.1"/>
    </source>
</evidence>
<dbReference type="AlphaFoldDB" id="A0A2K4DJR3"/>
<organism evidence="1 2">
    <name type="scientific">Staphylococcus pettenkoferi</name>
    <dbReference type="NCBI Taxonomy" id="170573"/>
    <lineage>
        <taxon>Bacteria</taxon>
        <taxon>Bacillati</taxon>
        <taxon>Bacillota</taxon>
        <taxon>Bacilli</taxon>
        <taxon>Bacillales</taxon>
        <taxon>Staphylococcaceae</taxon>
        <taxon>Staphylococcus</taxon>
    </lineage>
</organism>
<dbReference type="Proteomes" id="UP000235748">
    <property type="component" value="Unassembled WGS sequence"/>
</dbReference>
<dbReference type="EMBL" id="PNGG01000001">
    <property type="protein sequence ID" value="PMC20495.1"/>
    <property type="molecule type" value="Genomic_DNA"/>
</dbReference>
<dbReference type="Pfam" id="PF04860">
    <property type="entry name" value="Phage_portal"/>
    <property type="match status" value="1"/>
</dbReference>
<sequence>MPLLDLGFNTKEQRMNRDLERILYWQEHGMHASFTGINALRNSDVFTATRIISADIASTRLKVKGHESNVVMDDILKLFNDNPDGQLPGWHFKFIIIANMLLNGQSFVEIVRDKNGFPTSFYFLHNDLVGLEEVNGEVMYNVSEDAHGNTERKTGDDILHFRYITLDGYTGYSPLYALMHEIGISQGSKSFLRNFFDNGGTSTSVLKYKKGQINAEQLKELKKNFSESQLANNGGLVALDDTMEFSRLQIPTEVLNFLNSYKFSTSQVAKAFGLPVSKLGIETVNTSITQANLEYLQSTLDPIFKMMIAELETKIFKTIGSDYELEFDSSRLIDIDPELQLNRISELHSKGIISTDEARSTFGYQPIDNGDEPLVDLNRAPLSALKDYQQAKINKQNSDIDALKGGDEND</sequence>
<dbReference type="RefSeq" id="WP_049408495.1">
    <property type="nucleotide sequence ID" value="NZ_CP066062.1"/>
</dbReference>
<dbReference type="InterPro" id="IPR006944">
    <property type="entry name" value="Phage/GTA_portal"/>
</dbReference>
<proteinExistence type="predicted"/>
<protein>
    <submittedName>
        <fullName evidence="1">Phage portal protein</fullName>
    </submittedName>
</protein>